<evidence type="ECO:0000259" key="7">
    <source>
        <dbReference type="PROSITE" id="PS50975"/>
    </source>
</evidence>
<dbReference type="PANTHER" id="PTHR48095">
    <property type="entry name" value="PYRUVATE CARBOXYLASE SUBUNIT A"/>
    <property type="match status" value="1"/>
</dbReference>
<sequence length="197" mass="20632">MRTINRILVANRGEIALRVIRTAKDMGISTVAVYADQDMTAPHTREADLALALDGDDAASTYLSADKLLQIAVESGADAIHPGYGFLSENPEFARAIENTGIAWIGPAPGVIEALGDKISARRVAQACGVAPVPGLSEPVTARAEVEGFIAEHGYPVVLKRADGGGGRGITVVRSSADLDLFFARHTDAADLGAHFV</sequence>
<evidence type="ECO:0000256" key="5">
    <source>
        <dbReference type="ARBA" id="ARBA00023267"/>
    </source>
</evidence>
<keyword evidence="4 6" id="KW-0067">ATP-binding</keyword>
<name>A0A929N1T7_9ACTO</name>
<dbReference type="InterPro" id="IPR011761">
    <property type="entry name" value="ATP-grasp"/>
</dbReference>
<feature type="non-terminal residue" evidence="9">
    <location>
        <position position="197"/>
    </location>
</feature>
<keyword evidence="5" id="KW-0092">Biotin</keyword>
<reference evidence="9" key="1">
    <citation type="submission" date="2020-04" db="EMBL/GenBank/DDBJ databases">
        <title>Deep metagenomics examines the oral microbiome during advanced dental caries in children, revealing novel taxa and co-occurrences with host molecules.</title>
        <authorList>
            <person name="Baker J.L."/>
            <person name="Morton J.T."/>
            <person name="Dinis M."/>
            <person name="Alvarez R."/>
            <person name="Tran N.C."/>
            <person name="Knight R."/>
            <person name="Edlund A."/>
        </authorList>
    </citation>
    <scope>NUCLEOTIDE SEQUENCE</scope>
    <source>
        <strain evidence="9">JCVI_32_bin.64</strain>
    </source>
</reference>
<keyword evidence="2 9" id="KW-0436">Ligase</keyword>
<keyword evidence="3 6" id="KW-0547">Nucleotide-binding</keyword>
<dbReference type="Pfam" id="PF02786">
    <property type="entry name" value="CPSase_L_D2"/>
    <property type="match status" value="1"/>
</dbReference>
<comment type="function">
    <text evidence="1">This protein is a component of the acetyl coenzyme A carboxylase complex; first, biotin carboxylase catalyzes the carboxylation of the carrier protein and then the transcarboxylase transfers the carboxyl group to form malonyl-CoA.</text>
</comment>
<dbReference type="InterPro" id="IPR051602">
    <property type="entry name" value="ACC_Biotin_Carboxylase"/>
</dbReference>
<evidence type="ECO:0000313" key="9">
    <source>
        <dbReference type="EMBL" id="MBF0940583.1"/>
    </source>
</evidence>
<dbReference type="EMBL" id="JABZFZ010000383">
    <property type="protein sequence ID" value="MBF0940583.1"/>
    <property type="molecule type" value="Genomic_DNA"/>
</dbReference>
<organism evidence="9 10">
    <name type="scientific">Schaalia georgiae</name>
    <dbReference type="NCBI Taxonomy" id="52768"/>
    <lineage>
        <taxon>Bacteria</taxon>
        <taxon>Bacillati</taxon>
        <taxon>Actinomycetota</taxon>
        <taxon>Actinomycetes</taxon>
        <taxon>Actinomycetales</taxon>
        <taxon>Actinomycetaceae</taxon>
        <taxon>Schaalia</taxon>
    </lineage>
</organism>
<dbReference type="GO" id="GO:0016874">
    <property type="term" value="F:ligase activity"/>
    <property type="evidence" value="ECO:0007669"/>
    <property type="project" value="UniProtKB-KW"/>
</dbReference>
<evidence type="ECO:0000256" key="2">
    <source>
        <dbReference type="ARBA" id="ARBA00022598"/>
    </source>
</evidence>
<feature type="domain" description="Biotin carboxylation" evidence="8">
    <location>
        <begin position="3"/>
        <end position="197"/>
    </location>
</feature>
<evidence type="ECO:0000256" key="3">
    <source>
        <dbReference type="ARBA" id="ARBA00022741"/>
    </source>
</evidence>
<dbReference type="InterPro" id="IPR005479">
    <property type="entry name" value="CPAse_ATP-bd"/>
</dbReference>
<evidence type="ECO:0000256" key="4">
    <source>
        <dbReference type="ARBA" id="ARBA00022840"/>
    </source>
</evidence>
<evidence type="ECO:0000256" key="1">
    <source>
        <dbReference type="ARBA" id="ARBA00003761"/>
    </source>
</evidence>
<protein>
    <submittedName>
        <fullName evidence="9">Carboxylate--amine ligase</fullName>
    </submittedName>
</protein>
<dbReference type="SUPFAM" id="SSF56059">
    <property type="entry name" value="Glutathione synthetase ATP-binding domain-like"/>
    <property type="match status" value="1"/>
</dbReference>
<dbReference type="InterPro" id="IPR016185">
    <property type="entry name" value="PreATP-grasp_dom_sf"/>
</dbReference>
<dbReference type="AlphaFoldDB" id="A0A929N1T7"/>
<dbReference type="FunFam" id="3.40.50.20:FF:000010">
    <property type="entry name" value="Propionyl-CoA carboxylase subunit alpha"/>
    <property type="match status" value="1"/>
</dbReference>
<feature type="domain" description="ATP-grasp" evidence="7">
    <location>
        <begin position="122"/>
        <end position="178"/>
    </location>
</feature>
<dbReference type="GO" id="GO:0005524">
    <property type="term" value="F:ATP binding"/>
    <property type="evidence" value="ECO:0007669"/>
    <property type="project" value="UniProtKB-UniRule"/>
</dbReference>
<dbReference type="InterPro" id="IPR011764">
    <property type="entry name" value="Biotin_carboxylation_dom"/>
</dbReference>
<dbReference type="GO" id="GO:0046872">
    <property type="term" value="F:metal ion binding"/>
    <property type="evidence" value="ECO:0007669"/>
    <property type="project" value="InterPro"/>
</dbReference>
<gene>
    <name evidence="9" type="ORF">HXK03_06880</name>
</gene>
<evidence type="ECO:0000259" key="8">
    <source>
        <dbReference type="PROSITE" id="PS50979"/>
    </source>
</evidence>
<dbReference type="SUPFAM" id="SSF52440">
    <property type="entry name" value="PreATP-grasp domain"/>
    <property type="match status" value="1"/>
</dbReference>
<dbReference type="InterPro" id="IPR005481">
    <property type="entry name" value="BC-like_N"/>
</dbReference>
<dbReference type="Pfam" id="PF00289">
    <property type="entry name" value="Biotin_carb_N"/>
    <property type="match status" value="1"/>
</dbReference>
<proteinExistence type="predicted"/>
<dbReference type="PANTHER" id="PTHR48095:SF2">
    <property type="entry name" value="BIOTIN CARBOXYLASE, CHLOROPLASTIC"/>
    <property type="match status" value="1"/>
</dbReference>
<dbReference type="PROSITE" id="PS50975">
    <property type="entry name" value="ATP_GRASP"/>
    <property type="match status" value="1"/>
</dbReference>
<dbReference type="Proteomes" id="UP000718630">
    <property type="component" value="Unassembled WGS sequence"/>
</dbReference>
<accession>A0A929N1T7</accession>
<comment type="caution">
    <text evidence="9">The sequence shown here is derived from an EMBL/GenBank/DDBJ whole genome shotgun (WGS) entry which is preliminary data.</text>
</comment>
<evidence type="ECO:0000313" key="10">
    <source>
        <dbReference type="Proteomes" id="UP000718630"/>
    </source>
</evidence>
<dbReference type="PROSITE" id="PS50979">
    <property type="entry name" value="BC"/>
    <property type="match status" value="1"/>
</dbReference>
<evidence type="ECO:0000256" key="6">
    <source>
        <dbReference type="PROSITE-ProRule" id="PRU00409"/>
    </source>
</evidence>
<dbReference type="Gene3D" id="3.30.470.20">
    <property type="entry name" value="ATP-grasp fold, B domain"/>
    <property type="match status" value="1"/>
</dbReference>